<dbReference type="AlphaFoldDB" id="A0A4Y2MWM5"/>
<accession>A0A4Y2MWM5</accession>
<sequence length="105" mass="12009">MFRCCRSKLRRIVTSFDAVIQEDTPFHLRKVNSASGRWRSRVSLLIHGGLLATTGNKFMVVERITPSFSMHILLCFSAVGRASWRIVTSFHSVVYQNAPIQNLRE</sequence>
<organism evidence="1 2">
    <name type="scientific">Araneus ventricosus</name>
    <name type="common">Orbweaver spider</name>
    <name type="synonym">Epeira ventricosa</name>
    <dbReference type="NCBI Taxonomy" id="182803"/>
    <lineage>
        <taxon>Eukaryota</taxon>
        <taxon>Metazoa</taxon>
        <taxon>Ecdysozoa</taxon>
        <taxon>Arthropoda</taxon>
        <taxon>Chelicerata</taxon>
        <taxon>Arachnida</taxon>
        <taxon>Araneae</taxon>
        <taxon>Araneomorphae</taxon>
        <taxon>Entelegynae</taxon>
        <taxon>Araneoidea</taxon>
        <taxon>Araneidae</taxon>
        <taxon>Araneus</taxon>
    </lineage>
</organism>
<evidence type="ECO:0000313" key="1">
    <source>
        <dbReference type="EMBL" id="GBN31485.1"/>
    </source>
</evidence>
<keyword evidence="2" id="KW-1185">Reference proteome</keyword>
<name>A0A4Y2MWM5_ARAVE</name>
<protein>
    <submittedName>
        <fullName evidence="1">Uncharacterized protein</fullName>
    </submittedName>
</protein>
<dbReference type="Proteomes" id="UP000499080">
    <property type="component" value="Unassembled WGS sequence"/>
</dbReference>
<dbReference type="EMBL" id="BGPR01008087">
    <property type="protein sequence ID" value="GBN31485.1"/>
    <property type="molecule type" value="Genomic_DNA"/>
</dbReference>
<reference evidence="1 2" key="1">
    <citation type="journal article" date="2019" name="Sci. Rep.">
        <title>Orb-weaving spider Araneus ventricosus genome elucidates the spidroin gene catalogue.</title>
        <authorList>
            <person name="Kono N."/>
            <person name="Nakamura H."/>
            <person name="Ohtoshi R."/>
            <person name="Moran D.A.P."/>
            <person name="Shinohara A."/>
            <person name="Yoshida Y."/>
            <person name="Fujiwara M."/>
            <person name="Mori M."/>
            <person name="Tomita M."/>
            <person name="Arakawa K."/>
        </authorList>
    </citation>
    <scope>NUCLEOTIDE SEQUENCE [LARGE SCALE GENOMIC DNA]</scope>
</reference>
<gene>
    <name evidence="1" type="ORF">AVEN_33002_1</name>
</gene>
<proteinExistence type="predicted"/>
<comment type="caution">
    <text evidence="1">The sequence shown here is derived from an EMBL/GenBank/DDBJ whole genome shotgun (WGS) entry which is preliminary data.</text>
</comment>
<evidence type="ECO:0000313" key="2">
    <source>
        <dbReference type="Proteomes" id="UP000499080"/>
    </source>
</evidence>